<evidence type="ECO:0000256" key="4">
    <source>
        <dbReference type="ARBA" id="ARBA00023163"/>
    </source>
</evidence>
<dbReference type="Pfam" id="PF00172">
    <property type="entry name" value="Zn_clus"/>
    <property type="match status" value="1"/>
</dbReference>
<evidence type="ECO:0000256" key="2">
    <source>
        <dbReference type="ARBA" id="ARBA00023015"/>
    </source>
</evidence>
<keyword evidence="5" id="KW-0539">Nucleus</keyword>
<dbReference type="STRING" id="1745343.A0A2J6PZK0"/>
<keyword evidence="9" id="KW-1185">Reference proteome</keyword>
<dbReference type="InterPro" id="IPR036864">
    <property type="entry name" value="Zn2-C6_fun-type_DNA-bd_sf"/>
</dbReference>
<accession>A0A2J6PZK0</accession>
<feature type="compositionally biased region" description="Pro residues" evidence="6">
    <location>
        <begin position="28"/>
        <end position="39"/>
    </location>
</feature>
<reference evidence="8 9" key="1">
    <citation type="submission" date="2016-05" db="EMBL/GenBank/DDBJ databases">
        <title>A degradative enzymes factory behind the ericoid mycorrhizal symbiosis.</title>
        <authorList>
            <consortium name="DOE Joint Genome Institute"/>
            <person name="Martino E."/>
            <person name="Morin E."/>
            <person name="Grelet G."/>
            <person name="Kuo A."/>
            <person name="Kohler A."/>
            <person name="Daghino S."/>
            <person name="Barry K."/>
            <person name="Choi C."/>
            <person name="Cichocki N."/>
            <person name="Clum A."/>
            <person name="Copeland A."/>
            <person name="Hainaut M."/>
            <person name="Haridas S."/>
            <person name="Labutti K."/>
            <person name="Lindquist E."/>
            <person name="Lipzen A."/>
            <person name="Khouja H.-R."/>
            <person name="Murat C."/>
            <person name="Ohm R."/>
            <person name="Olson A."/>
            <person name="Spatafora J."/>
            <person name="Veneault-Fourrey C."/>
            <person name="Henrissat B."/>
            <person name="Grigoriev I."/>
            <person name="Martin F."/>
            <person name="Perotto S."/>
        </authorList>
    </citation>
    <scope>NUCLEOTIDE SEQUENCE [LARGE SCALE GENOMIC DNA]</scope>
    <source>
        <strain evidence="8 9">UAMH 7357</strain>
    </source>
</reference>
<dbReference type="PROSITE" id="PS50048">
    <property type="entry name" value="ZN2_CY6_FUNGAL_2"/>
    <property type="match status" value="1"/>
</dbReference>
<evidence type="ECO:0000313" key="9">
    <source>
        <dbReference type="Proteomes" id="UP000235672"/>
    </source>
</evidence>
<dbReference type="SMART" id="SM00066">
    <property type="entry name" value="GAL4"/>
    <property type="match status" value="1"/>
</dbReference>
<dbReference type="InterPro" id="IPR051711">
    <property type="entry name" value="Stress_Response_Reg"/>
</dbReference>
<keyword evidence="4" id="KW-0804">Transcription</keyword>
<sequence>MSAFSSPHGYQSMHSPNGDLQLPGHHGLPPPPQAYPNPYDPQSVPQIQSPSAYSNGHTNGHGEGDAQHAIPPPPPASATGGDAQKGNRLRKACDSCSLRKVKCDESGIPCRACASLEIPCTFNRPSKRRGPPNRHAEAIKENMAAKKRRIESPSGLANMSSPTSPNNVAETLVSFSSNAVLSAESICPLSTLELLVDDFFTYIHPLCPFPHEPSFRTAFSQRHDLYAQPFLALLASMVGVLVASFPRKPRLHLKSQQSEHLFPNSLSLVERCHNIAMQARGPGYLDNPSLGVYDAITSYFLGLSGAYTFKWKQTRLYFGECLTILRVIGAHRVKKKQSFIPMDTLQSSPGGENGFEIQPETVDYIQQEMGRRVFWVMFVGIRSMQQMGGSFGELLIPPPTKTEPYPPLPLEVDDEYIYEQYVQPQPPGTISKLKAFNLNCQIFETVTPLATMELAYGIDSVFDIKKQKQIMHGCLRAVKKVLNNIPRELMLEPGSKAGEFATSAAPYYPPVPAFSGNDTMQHAQENLEKRRKLQFEIQKANIYASQLGTRSYIVEKCWNLETAYEEMQMGQGGNNNLSSPGVVAMGLDAMLVQQSPSKADEINIANERESVVKDLLQMLGSISQVNMEPNGASFINKIRQIASTLLETPENRKGPMAMQGQAYLVKFLDVLMKLERISPGPLTDNRDPAEAEEEELRNWADLRENQMQFLKAGGFLSEI</sequence>
<keyword evidence="2" id="KW-0805">Transcription regulation</keyword>
<dbReference type="SUPFAM" id="SSF57701">
    <property type="entry name" value="Zn2/Cys6 DNA-binding domain"/>
    <property type="match status" value="1"/>
</dbReference>
<evidence type="ECO:0000256" key="1">
    <source>
        <dbReference type="ARBA" id="ARBA00004123"/>
    </source>
</evidence>
<dbReference type="PANTHER" id="PTHR47540:SF5">
    <property type="entry name" value="ZN(II)2CYS6 TRANSCRIPTION FACTOR"/>
    <property type="match status" value="1"/>
</dbReference>
<dbReference type="CDD" id="cd12148">
    <property type="entry name" value="fungal_TF_MHR"/>
    <property type="match status" value="1"/>
</dbReference>
<evidence type="ECO:0000256" key="3">
    <source>
        <dbReference type="ARBA" id="ARBA00023125"/>
    </source>
</evidence>
<keyword evidence="3" id="KW-0238">DNA-binding</keyword>
<dbReference type="GO" id="GO:0005634">
    <property type="term" value="C:nucleus"/>
    <property type="evidence" value="ECO:0007669"/>
    <property type="project" value="UniProtKB-SubCell"/>
</dbReference>
<feature type="region of interest" description="Disordered" evidence="6">
    <location>
        <begin position="1"/>
        <end position="87"/>
    </location>
</feature>
<dbReference type="GO" id="GO:0045944">
    <property type="term" value="P:positive regulation of transcription by RNA polymerase II"/>
    <property type="evidence" value="ECO:0007669"/>
    <property type="project" value="TreeGrafter"/>
</dbReference>
<dbReference type="AlphaFoldDB" id="A0A2J6PZK0"/>
<proteinExistence type="predicted"/>
<evidence type="ECO:0000256" key="5">
    <source>
        <dbReference type="ARBA" id="ARBA00023242"/>
    </source>
</evidence>
<dbReference type="OrthoDB" id="5284003at2759"/>
<evidence type="ECO:0000256" key="6">
    <source>
        <dbReference type="SAM" id="MobiDB-lite"/>
    </source>
</evidence>
<dbReference type="GO" id="GO:0008270">
    <property type="term" value="F:zinc ion binding"/>
    <property type="evidence" value="ECO:0007669"/>
    <property type="project" value="InterPro"/>
</dbReference>
<evidence type="ECO:0000313" key="8">
    <source>
        <dbReference type="EMBL" id="PMD19326.1"/>
    </source>
</evidence>
<dbReference type="PANTHER" id="PTHR47540">
    <property type="entry name" value="THIAMINE REPRESSIBLE GENES REGULATORY PROTEIN THI5"/>
    <property type="match status" value="1"/>
</dbReference>
<comment type="subcellular location">
    <subcellularLocation>
        <location evidence="1">Nucleus</location>
    </subcellularLocation>
</comment>
<protein>
    <recommendedName>
        <fullName evidence="7">Zn(2)-C6 fungal-type domain-containing protein</fullName>
    </recommendedName>
</protein>
<dbReference type="CDD" id="cd00067">
    <property type="entry name" value="GAL4"/>
    <property type="match status" value="1"/>
</dbReference>
<feature type="compositionally biased region" description="Polar residues" evidence="6">
    <location>
        <begin position="1"/>
        <end position="15"/>
    </location>
</feature>
<dbReference type="Gene3D" id="4.10.240.10">
    <property type="entry name" value="Zn(2)-C6 fungal-type DNA-binding domain"/>
    <property type="match status" value="1"/>
</dbReference>
<dbReference type="GO" id="GO:0000981">
    <property type="term" value="F:DNA-binding transcription factor activity, RNA polymerase II-specific"/>
    <property type="evidence" value="ECO:0007669"/>
    <property type="project" value="InterPro"/>
</dbReference>
<gene>
    <name evidence="8" type="ORF">NA56DRAFT_647370</name>
</gene>
<name>A0A2J6PZK0_9HELO</name>
<dbReference type="PROSITE" id="PS00463">
    <property type="entry name" value="ZN2_CY6_FUNGAL_1"/>
    <property type="match status" value="1"/>
</dbReference>
<organism evidence="8 9">
    <name type="scientific">Hyaloscypha hepaticicola</name>
    <dbReference type="NCBI Taxonomy" id="2082293"/>
    <lineage>
        <taxon>Eukaryota</taxon>
        <taxon>Fungi</taxon>
        <taxon>Dikarya</taxon>
        <taxon>Ascomycota</taxon>
        <taxon>Pezizomycotina</taxon>
        <taxon>Leotiomycetes</taxon>
        <taxon>Helotiales</taxon>
        <taxon>Hyaloscyphaceae</taxon>
        <taxon>Hyaloscypha</taxon>
    </lineage>
</organism>
<dbReference type="Proteomes" id="UP000235672">
    <property type="component" value="Unassembled WGS sequence"/>
</dbReference>
<dbReference type="InterPro" id="IPR001138">
    <property type="entry name" value="Zn2Cys6_DnaBD"/>
</dbReference>
<evidence type="ECO:0000259" key="7">
    <source>
        <dbReference type="PROSITE" id="PS50048"/>
    </source>
</evidence>
<feature type="compositionally biased region" description="Polar residues" evidence="6">
    <location>
        <begin position="43"/>
        <end position="58"/>
    </location>
</feature>
<dbReference type="EMBL" id="KZ613490">
    <property type="protein sequence ID" value="PMD19326.1"/>
    <property type="molecule type" value="Genomic_DNA"/>
</dbReference>
<feature type="domain" description="Zn(2)-C6 fungal-type" evidence="7">
    <location>
        <begin position="92"/>
        <end position="122"/>
    </location>
</feature>
<dbReference type="GO" id="GO:0043565">
    <property type="term" value="F:sequence-specific DNA binding"/>
    <property type="evidence" value="ECO:0007669"/>
    <property type="project" value="TreeGrafter"/>
</dbReference>